<dbReference type="InterPro" id="IPR017938">
    <property type="entry name" value="Riboflavin_synthase-like_b-brl"/>
</dbReference>
<evidence type="ECO:0000313" key="12">
    <source>
        <dbReference type="EMBL" id="RDI55509.1"/>
    </source>
</evidence>
<dbReference type="Gene3D" id="3.10.20.30">
    <property type="match status" value="1"/>
</dbReference>
<dbReference type="OrthoDB" id="9796486at2"/>
<dbReference type="RefSeq" id="WP_068023140.1">
    <property type="nucleotide sequence ID" value="NZ_QQAZ01000001.1"/>
</dbReference>
<feature type="domain" description="2Fe-2S ferredoxin-type" evidence="10">
    <location>
        <begin position="271"/>
        <end position="358"/>
    </location>
</feature>
<sequence>MRAHEVKVVEVIGETADTVSLVLDIPDDLTGRFAYAPGQFLTVRVPSERTGSVARCYSLSSSPHHDPRPVLTVKRSAGGYASNWLCDNVVAGSVLTVLEPSGSCVPRSLDGDVLLCAGGSGITPVMSIVKSVLYAGRGRAVLLYANRDRGSIIFADRLEELAAEFPGRLTVLHWLESDRGMPSARGLAALAQGHGSGECFACGPPGFLDVARKALACLGIPQHRIRIEEYRSLSENPFEDARPARTDGDPPVRIDRGATGRTLPDADHAVAEVEFEGRTYTFDWPRTKRLLDVLLDHGLDAPYVCRESACGTCVCTVRRGRTRMVAREALLDDEIDAGLTLACQTLPESPHIHIAFDQ</sequence>
<comment type="caution">
    <text evidence="12">The sequence shown here is derived from an EMBL/GenBank/DDBJ whole genome shotgun (WGS) entry which is preliminary data.</text>
</comment>
<dbReference type="PRINTS" id="PR00410">
    <property type="entry name" value="PHEHYDRXLASE"/>
</dbReference>
<dbReference type="SUPFAM" id="SSF63380">
    <property type="entry name" value="Riboflavin synthase domain-like"/>
    <property type="match status" value="1"/>
</dbReference>
<evidence type="ECO:0000259" key="10">
    <source>
        <dbReference type="PROSITE" id="PS51085"/>
    </source>
</evidence>
<evidence type="ECO:0000256" key="8">
    <source>
        <dbReference type="ARBA" id="ARBA00023014"/>
    </source>
</evidence>
<evidence type="ECO:0000313" key="13">
    <source>
        <dbReference type="Proteomes" id="UP000255355"/>
    </source>
</evidence>
<dbReference type="InterPro" id="IPR036010">
    <property type="entry name" value="2Fe-2S_ferredoxin-like_sf"/>
</dbReference>
<dbReference type="InterPro" id="IPR001041">
    <property type="entry name" value="2Fe-2S_ferredoxin-type"/>
</dbReference>
<keyword evidence="6" id="KW-0560">Oxidoreductase</keyword>
<feature type="domain" description="FAD-binding FR-type" evidence="11">
    <location>
        <begin position="1"/>
        <end position="107"/>
    </location>
</feature>
<dbReference type="InterPro" id="IPR017927">
    <property type="entry name" value="FAD-bd_FR_type"/>
</dbReference>
<keyword evidence="13" id="KW-1185">Reference proteome</keyword>
<evidence type="ECO:0000256" key="3">
    <source>
        <dbReference type="ARBA" id="ARBA00022714"/>
    </source>
</evidence>
<dbReference type="SUPFAM" id="SSF54292">
    <property type="entry name" value="2Fe-2S ferredoxin-like"/>
    <property type="match status" value="1"/>
</dbReference>
<evidence type="ECO:0000256" key="4">
    <source>
        <dbReference type="ARBA" id="ARBA00022723"/>
    </source>
</evidence>
<dbReference type="PRINTS" id="PR00371">
    <property type="entry name" value="FPNCR"/>
</dbReference>
<dbReference type="EMBL" id="QQAZ01000001">
    <property type="protein sequence ID" value="RDI55509.1"/>
    <property type="molecule type" value="Genomic_DNA"/>
</dbReference>
<evidence type="ECO:0000256" key="5">
    <source>
        <dbReference type="ARBA" id="ARBA00022827"/>
    </source>
</evidence>
<feature type="compositionally biased region" description="Basic and acidic residues" evidence="9">
    <location>
        <begin position="239"/>
        <end position="261"/>
    </location>
</feature>
<evidence type="ECO:0000256" key="1">
    <source>
        <dbReference type="ARBA" id="ARBA00001974"/>
    </source>
</evidence>
<name>A0A370HJ53_9NOCA</name>
<evidence type="ECO:0000256" key="6">
    <source>
        <dbReference type="ARBA" id="ARBA00023002"/>
    </source>
</evidence>
<keyword evidence="4" id="KW-0479">Metal-binding</keyword>
<dbReference type="Gene3D" id="3.40.50.80">
    <property type="entry name" value="Nucleotide-binding domain of ferredoxin-NADP reductase (FNR) module"/>
    <property type="match status" value="1"/>
</dbReference>
<keyword evidence="8" id="KW-0411">Iron-sulfur</keyword>
<evidence type="ECO:0000256" key="7">
    <source>
        <dbReference type="ARBA" id="ARBA00023004"/>
    </source>
</evidence>
<dbReference type="GO" id="GO:0051537">
    <property type="term" value="F:2 iron, 2 sulfur cluster binding"/>
    <property type="evidence" value="ECO:0007669"/>
    <property type="project" value="UniProtKB-KW"/>
</dbReference>
<dbReference type="SUPFAM" id="SSF52343">
    <property type="entry name" value="Ferredoxin reductase-like, C-terminal NADP-linked domain"/>
    <property type="match status" value="1"/>
</dbReference>
<dbReference type="AlphaFoldDB" id="A0A370HJ53"/>
<dbReference type="PANTHER" id="PTHR47354:SF8">
    <property type="entry name" value="1,2-PHENYLACETYL-COA EPOXIDASE, SUBUNIT E"/>
    <property type="match status" value="1"/>
</dbReference>
<proteinExistence type="predicted"/>
<dbReference type="InterPro" id="IPR012675">
    <property type="entry name" value="Beta-grasp_dom_sf"/>
</dbReference>
<dbReference type="Pfam" id="PF00970">
    <property type="entry name" value="FAD_binding_6"/>
    <property type="match status" value="1"/>
</dbReference>
<accession>A0A370HJ53</accession>
<dbReference type="GO" id="GO:0050660">
    <property type="term" value="F:flavin adenine dinucleotide binding"/>
    <property type="evidence" value="ECO:0007669"/>
    <property type="project" value="TreeGrafter"/>
</dbReference>
<keyword evidence="3" id="KW-0001">2Fe-2S</keyword>
<dbReference type="InterPro" id="IPR039261">
    <property type="entry name" value="FNR_nucleotide-bd"/>
</dbReference>
<dbReference type="InterPro" id="IPR050415">
    <property type="entry name" value="MRET"/>
</dbReference>
<keyword evidence="12" id="KW-0503">Monooxygenase</keyword>
<evidence type="ECO:0000259" key="11">
    <source>
        <dbReference type="PROSITE" id="PS51384"/>
    </source>
</evidence>
<dbReference type="Pfam" id="PF00175">
    <property type="entry name" value="NAD_binding_1"/>
    <property type="match status" value="1"/>
</dbReference>
<dbReference type="Gene3D" id="2.40.30.10">
    <property type="entry name" value="Translation factors"/>
    <property type="match status" value="1"/>
</dbReference>
<reference evidence="12 13" key="1">
    <citation type="submission" date="2018-07" db="EMBL/GenBank/DDBJ databases">
        <title>Genomic Encyclopedia of Type Strains, Phase IV (KMG-IV): sequencing the most valuable type-strain genomes for metagenomic binning, comparative biology and taxonomic classification.</title>
        <authorList>
            <person name="Goeker M."/>
        </authorList>
    </citation>
    <scope>NUCLEOTIDE SEQUENCE [LARGE SCALE GENOMIC DNA]</scope>
    <source>
        <strain evidence="12 13">DSM 44952</strain>
    </source>
</reference>
<keyword evidence="2" id="KW-0285">Flavoprotein</keyword>
<dbReference type="Pfam" id="PF00111">
    <property type="entry name" value="Fer2"/>
    <property type="match status" value="1"/>
</dbReference>
<comment type="cofactor">
    <cofactor evidence="1">
        <name>FAD</name>
        <dbReference type="ChEBI" id="CHEBI:57692"/>
    </cofactor>
</comment>
<dbReference type="CDD" id="cd06214">
    <property type="entry name" value="PA_degradation_oxidoreductase_like"/>
    <property type="match status" value="1"/>
</dbReference>
<protein>
    <submittedName>
        <fullName evidence="12">3-ketosteroid 9alpha-monooxygenase subunit B</fullName>
    </submittedName>
</protein>
<gene>
    <name evidence="12" type="ORF">DFR68_101342</name>
</gene>
<evidence type="ECO:0000256" key="2">
    <source>
        <dbReference type="ARBA" id="ARBA00022630"/>
    </source>
</evidence>
<dbReference type="CDD" id="cd00207">
    <property type="entry name" value="fer2"/>
    <property type="match status" value="1"/>
</dbReference>
<dbReference type="PROSITE" id="PS51085">
    <property type="entry name" value="2FE2S_FER_2"/>
    <property type="match status" value="1"/>
</dbReference>
<dbReference type="InterPro" id="IPR001709">
    <property type="entry name" value="Flavoprot_Pyr_Nucl_cyt_Rdtase"/>
</dbReference>
<keyword evidence="5" id="KW-0274">FAD</keyword>
<feature type="region of interest" description="Disordered" evidence="9">
    <location>
        <begin position="238"/>
        <end position="261"/>
    </location>
</feature>
<organism evidence="12 13">
    <name type="scientific">Nocardia mexicana</name>
    <dbReference type="NCBI Taxonomy" id="279262"/>
    <lineage>
        <taxon>Bacteria</taxon>
        <taxon>Bacillati</taxon>
        <taxon>Actinomycetota</taxon>
        <taxon>Actinomycetes</taxon>
        <taxon>Mycobacteriales</taxon>
        <taxon>Nocardiaceae</taxon>
        <taxon>Nocardia</taxon>
    </lineage>
</organism>
<evidence type="ECO:0000256" key="9">
    <source>
        <dbReference type="SAM" id="MobiDB-lite"/>
    </source>
</evidence>
<dbReference type="InterPro" id="IPR008333">
    <property type="entry name" value="Cbr1-like_FAD-bd_dom"/>
</dbReference>
<dbReference type="PANTHER" id="PTHR47354">
    <property type="entry name" value="NADH OXIDOREDUCTASE HCR"/>
    <property type="match status" value="1"/>
</dbReference>
<dbReference type="PROSITE" id="PS51384">
    <property type="entry name" value="FAD_FR"/>
    <property type="match status" value="1"/>
</dbReference>
<dbReference type="GO" id="GO:0046872">
    <property type="term" value="F:metal ion binding"/>
    <property type="evidence" value="ECO:0007669"/>
    <property type="project" value="UniProtKB-KW"/>
</dbReference>
<dbReference type="InterPro" id="IPR001433">
    <property type="entry name" value="OxRdtase_FAD/NAD-bd"/>
</dbReference>
<keyword evidence="7" id="KW-0408">Iron</keyword>
<dbReference type="GO" id="GO:0004497">
    <property type="term" value="F:monooxygenase activity"/>
    <property type="evidence" value="ECO:0007669"/>
    <property type="project" value="UniProtKB-KW"/>
</dbReference>
<dbReference type="Proteomes" id="UP000255355">
    <property type="component" value="Unassembled WGS sequence"/>
</dbReference>
<dbReference type="STRING" id="1210089.GCA_001613165_04630"/>